<dbReference type="AlphaFoldDB" id="A0A0K9YQ32"/>
<sequence>MVFLIGEISKLFQIDVRTLRYYDEIDLFKPAHVDERSGYRYYTIEQFEQLNTILYLKALHIPLKNVKLFLQNRNIDHILQLLEEQKLETEQRISDFVQIQKKIESRIHQIKDAANDQQMGTIREVVLPERMIVRLKQKIRHTDNLEMSIRLLENATNMKSTIFLGKVGLSISLDNLRLRRFKEYDSIFVFVEDDSYRVTGTNEQILPEATYITIRFVGTHEDAAPYYKKLMDYVEQKQYTIIDDAIEITLIDYGLTSDQSKFVTEIQIVAK</sequence>
<dbReference type="SMART" id="SM00422">
    <property type="entry name" value="HTH_MERR"/>
    <property type="match status" value="1"/>
</dbReference>
<feature type="domain" description="HTH merR-type" evidence="5">
    <location>
        <begin position="2"/>
        <end position="72"/>
    </location>
</feature>
<dbReference type="SMART" id="SM00871">
    <property type="entry name" value="AraC_E_bind"/>
    <property type="match status" value="1"/>
</dbReference>
<dbReference type="SUPFAM" id="SSF46955">
    <property type="entry name" value="Putative DNA-binding domain"/>
    <property type="match status" value="1"/>
</dbReference>
<dbReference type="GO" id="GO:0003700">
    <property type="term" value="F:DNA-binding transcription factor activity"/>
    <property type="evidence" value="ECO:0007669"/>
    <property type="project" value="InterPro"/>
</dbReference>
<dbReference type="InterPro" id="IPR011256">
    <property type="entry name" value="Reg_factor_effector_dom_sf"/>
</dbReference>
<dbReference type="PATRIC" id="fig|54915.3.peg.2695"/>
<evidence type="ECO:0000313" key="7">
    <source>
        <dbReference type="Proteomes" id="UP000036834"/>
    </source>
</evidence>
<evidence type="ECO:0000256" key="2">
    <source>
        <dbReference type="ARBA" id="ARBA00023015"/>
    </source>
</evidence>
<dbReference type="Pfam" id="PF06445">
    <property type="entry name" value="GyrI-like"/>
    <property type="match status" value="1"/>
</dbReference>
<dbReference type="InterPro" id="IPR009061">
    <property type="entry name" value="DNA-bd_dom_put_sf"/>
</dbReference>
<dbReference type="STRING" id="54915.ADS79_18040"/>
<keyword evidence="3" id="KW-0238">DNA-binding</keyword>
<dbReference type="CDD" id="cd01107">
    <property type="entry name" value="HTH_BmrR"/>
    <property type="match status" value="1"/>
</dbReference>
<keyword evidence="2" id="KW-0805">Transcription regulation</keyword>
<evidence type="ECO:0000313" key="6">
    <source>
        <dbReference type="EMBL" id="KNB70762.1"/>
    </source>
</evidence>
<dbReference type="OrthoDB" id="9773308at2"/>
<dbReference type="PANTHER" id="PTHR30204">
    <property type="entry name" value="REDOX-CYCLING DRUG-SENSING TRANSCRIPTIONAL ACTIVATOR SOXR"/>
    <property type="match status" value="1"/>
</dbReference>
<dbReference type="Gene3D" id="3.20.80.10">
    <property type="entry name" value="Regulatory factor, effector binding domain"/>
    <property type="match status" value="1"/>
</dbReference>
<keyword evidence="1" id="KW-0678">Repressor</keyword>
<dbReference type="Pfam" id="PF13411">
    <property type="entry name" value="MerR_1"/>
    <property type="match status" value="1"/>
</dbReference>
<comment type="caution">
    <text evidence="6">The sequence shown here is derived from an EMBL/GenBank/DDBJ whole genome shotgun (WGS) entry which is preliminary data.</text>
</comment>
<accession>A0A0K9YQ32</accession>
<evidence type="ECO:0000256" key="4">
    <source>
        <dbReference type="ARBA" id="ARBA00023163"/>
    </source>
</evidence>
<dbReference type="SUPFAM" id="SSF55136">
    <property type="entry name" value="Probable bacterial effector-binding domain"/>
    <property type="match status" value="1"/>
</dbReference>
<dbReference type="InterPro" id="IPR000551">
    <property type="entry name" value="MerR-type_HTH_dom"/>
</dbReference>
<organism evidence="6 7">
    <name type="scientific">Brevibacillus reuszeri</name>
    <dbReference type="NCBI Taxonomy" id="54915"/>
    <lineage>
        <taxon>Bacteria</taxon>
        <taxon>Bacillati</taxon>
        <taxon>Bacillota</taxon>
        <taxon>Bacilli</taxon>
        <taxon>Bacillales</taxon>
        <taxon>Paenibacillaceae</taxon>
        <taxon>Brevibacillus</taxon>
    </lineage>
</organism>
<evidence type="ECO:0000256" key="1">
    <source>
        <dbReference type="ARBA" id="ARBA00022491"/>
    </source>
</evidence>
<dbReference type="InterPro" id="IPR029442">
    <property type="entry name" value="GyrI-like"/>
</dbReference>
<dbReference type="Gene3D" id="1.10.1660.10">
    <property type="match status" value="1"/>
</dbReference>
<name>A0A0K9YQ32_9BACL</name>
<dbReference type="PANTHER" id="PTHR30204:SF69">
    <property type="entry name" value="MERR-FAMILY TRANSCRIPTIONAL REGULATOR"/>
    <property type="match status" value="1"/>
</dbReference>
<gene>
    <name evidence="6" type="ORF">ADS79_18040</name>
</gene>
<dbReference type="Proteomes" id="UP000036834">
    <property type="component" value="Unassembled WGS sequence"/>
</dbReference>
<evidence type="ECO:0000256" key="3">
    <source>
        <dbReference type="ARBA" id="ARBA00023125"/>
    </source>
</evidence>
<dbReference type="PROSITE" id="PS50937">
    <property type="entry name" value="HTH_MERR_2"/>
    <property type="match status" value="1"/>
</dbReference>
<keyword evidence="4" id="KW-0804">Transcription</keyword>
<proteinExistence type="predicted"/>
<protein>
    <submittedName>
        <fullName evidence="6">MerR family transcriptional regulator</fullName>
    </submittedName>
</protein>
<dbReference type="GO" id="GO:0003677">
    <property type="term" value="F:DNA binding"/>
    <property type="evidence" value="ECO:0007669"/>
    <property type="project" value="UniProtKB-KW"/>
</dbReference>
<dbReference type="InterPro" id="IPR047057">
    <property type="entry name" value="MerR_fam"/>
</dbReference>
<reference evidence="7" key="1">
    <citation type="submission" date="2015-07" db="EMBL/GenBank/DDBJ databases">
        <title>Genome sequencing project for genomic taxonomy and phylogenomics of Bacillus-like bacteria.</title>
        <authorList>
            <person name="Liu B."/>
            <person name="Wang J."/>
            <person name="Zhu Y."/>
            <person name="Liu G."/>
            <person name="Chen Q."/>
            <person name="Chen Z."/>
            <person name="Lan J."/>
            <person name="Che J."/>
            <person name="Ge C."/>
            <person name="Shi H."/>
            <person name="Pan Z."/>
            <person name="Liu X."/>
        </authorList>
    </citation>
    <scope>NUCLEOTIDE SEQUENCE [LARGE SCALE GENOMIC DNA]</scope>
    <source>
        <strain evidence="7">DSM 9887</strain>
    </source>
</reference>
<dbReference type="InterPro" id="IPR010499">
    <property type="entry name" value="AraC_E-bd"/>
</dbReference>
<evidence type="ECO:0000259" key="5">
    <source>
        <dbReference type="PROSITE" id="PS50937"/>
    </source>
</evidence>
<dbReference type="EMBL" id="LGIQ01000009">
    <property type="protein sequence ID" value="KNB70762.1"/>
    <property type="molecule type" value="Genomic_DNA"/>
</dbReference>